<evidence type="ECO:0000259" key="2">
    <source>
        <dbReference type="Pfam" id="PF23572"/>
    </source>
</evidence>
<reference evidence="3" key="1">
    <citation type="submission" date="2022-09" db="EMBL/GenBank/DDBJ databases">
        <title>Aureispira anguillicida sp. nov., isolated from Leptocephalus of Japanese eel Anguilla japonica.</title>
        <authorList>
            <person name="Yuasa K."/>
            <person name="Mekata T."/>
            <person name="Ikunari K."/>
        </authorList>
    </citation>
    <scope>NUCLEOTIDE SEQUENCE</scope>
    <source>
        <strain evidence="3">EL160426</strain>
    </source>
</reference>
<dbReference type="RefSeq" id="WP_264790615.1">
    <property type="nucleotide sequence ID" value="NZ_AP026867.1"/>
</dbReference>
<name>A0A916DVS9_9BACT</name>
<evidence type="ECO:0000313" key="4">
    <source>
        <dbReference type="Proteomes" id="UP001060919"/>
    </source>
</evidence>
<dbReference type="GO" id="GO:0016881">
    <property type="term" value="F:acid-amino acid ligase activity"/>
    <property type="evidence" value="ECO:0007669"/>
    <property type="project" value="TreeGrafter"/>
</dbReference>
<dbReference type="KEGG" id="aup:AsAng_0062430"/>
<sequence length="507" mass="58268">MKWLNAVIKTGFNLNMHRVQRAIEKPIDTQERVFKQLIQQASTTAFGKKYGFGSINSIQQLQERVPIHSYEMLAPYIQRMMKGEKNVLYPGKVTYFSRSSGTTNNKSKYIPVPPNNLKHCHLKGAHDAVSIWFHNYPKSKLFDASRAIIMGGELSIFDRQAQTFMGDVSAIMLQHLPFYAAYFLTPNIPTALLPDWEKKIEKIAQVAVHQNISNLSGVPTWTLVLLRRILELSGKKNLSEVFPNFELYAHGGVDFSPYRSQFDNLFPCKTVEYRNTYNASEGFFATQFSKEDQGMQLLFDSGVFYEFIPLDQLHKDQPQAYTIEQVQKGIDYAIVISTNAGLWRYMIGDTVRFSSLYPHHIEITGRTQQFINVFGEEVMVWNAEKALTNTCYELDAQISEYTVAPIFLSKTSKGGHEWLVEFQKSPQSMLQFQQLLDMNLQKLNSDYEAKRYKDIALQELELTVVPPGSFHNWLKSKGKYGGQHKIPRLSNKRQYLEEILASFPIKS</sequence>
<gene>
    <name evidence="3" type="ORF">AsAng_0062430</name>
</gene>
<accession>A0A916DVS9</accession>
<dbReference type="GO" id="GO:0005737">
    <property type="term" value="C:cytoplasm"/>
    <property type="evidence" value="ECO:0007669"/>
    <property type="project" value="TreeGrafter"/>
</dbReference>
<dbReference type="EMBL" id="AP026867">
    <property type="protein sequence ID" value="BDS15459.1"/>
    <property type="molecule type" value="Genomic_DNA"/>
</dbReference>
<protein>
    <submittedName>
        <fullName evidence="3">GH3 auxin-responsive promoter family protein</fullName>
    </submittedName>
</protein>
<dbReference type="InterPro" id="IPR004993">
    <property type="entry name" value="GH3"/>
</dbReference>
<keyword evidence="4" id="KW-1185">Reference proteome</keyword>
<dbReference type="Proteomes" id="UP001060919">
    <property type="component" value="Chromosome"/>
</dbReference>
<dbReference type="Pfam" id="PF23572">
    <property type="entry name" value="GH3_C"/>
    <property type="match status" value="1"/>
</dbReference>
<dbReference type="Pfam" id="PF03321">
    <property type="entry name" value="GH3"/>
    <property type="match status" value="2"/>
</dbReference>
<dbReference type="Pfam" id="PF23571">
    <property type="entry name" value="GH3_M"/>
    <property type="match status" value="1"/>
</dbReference>
<proteinExistence type="predicted"/>
<dbReference type="InterPro" id="IPR055377">
    <property type="entry name" value="GH3_M"/>
</dbReference>
<dbReference type="PANTHER" id="PTHR31901">
    <property type="entry name" value="GH3 DOMAIN-CONTAINING PROTEIN"/>
    <property type="match status" value="1"/>
</dbReference>
<feature type="domain" description="GH3 C-terminal" evidence="2">
    <location>
        <begin position="382"/>
        <end position="494"/>
    </location>
</feature>
<dbReference type="PANTHER" id="PTHR31901:SF9">
    <property type="entry name" value="GH3 DOMAIN-CONTAINING PROTEIN"/>
    <property type="match status" value="1"/>
</dbReference>
<evidence type="ECO:0000313" key="3">
    <source>
        <dbReference type="EMBL" id="BDS15459.1"/>
    </source>
</evidence>
<dbReference type="AlphaFoldDB" id="A0A916DVS9"/>
<dbReference type="InterPro" id="IPR055378">
    <property type="entry name" value="GH3_C"/>
</dbReference>
<evidence type="ECO:0000259" key="1">
    <source>
        <dbReference type="Pfam" id="PF23571"/>
    </source>
</evidence>
<organism evidence="3 4">
    <name type="scientific">Aureispira anguillae</name>
    <dbReference type="NCBI Taxonomy" id="2864201"/>
    <lineage>
        <taxon>Bacteria</taxon>
        <taxon>Pseudomonadati</taxon>
        <taxon>Bacteroidota</taxon>
        <taxon>Saprospiria</taxon>
        <taxon>Saprospirales</taxon>
        <taxon>Saprospiraceae</taxon>
        <taxon>Aureispira</taxon>
    </lineage>
</organism>
<feature type="domain" description="GH3 middle" evidence="1">
    <location>
        <begin position="298"/>
        <end position="365"/>
    </location>
</feature>